<accession>A0A2Z4XY27</accession>
<dbReference type="EMBL" id="CP043424">
    <property type="protein sequence ID" value="QIW11884.1"/>
    <property type="molecule type" value="Genomic_DNA"/>
</dbReference>
<dbReference type="OrthoDB" id="9801055at2"/>
<proteinExistence type="predicted"/>
<feature type="signal peptide" evidence="1">
    <location>
        <begin position="1"/>
        <end position="25"/>
    </location>
</feature>
<dbReference type="AlphaFoldDB" id="A0A2Z4XY27"/>
<dbReference type="Gene3D" id="3.40.50.1860">
    <property type="match status" value="2"/>
</dbReference>
<dbReference type="RefSeq" id="WP_112869823.1">
    <property type="nucleotide sequence ID" value="NZ_CP021781.1"/>
</dbReference>
<dbReference type="SUPFAM" id="SSF53681">
    <property type="entry name" value="Aspartate/glutamate racemase"/>
    <property type="match status" value="1"/>
</dbReference>
<dbReference type="EMBL" id="CP021781">
    <property type="protein sequence ID" value="AXA33650.1"/>
    <property type="molecule type" value="Genomic_DNA"/>
</dbReference>
<evidence type="ECO:0008006" key="6">
    <source>
        <dbReference type="Google" id="ProtNLM"/>
    </source>
</evidence>
<reference evidence="2 4" key="1">
    <citation type="submission" date="2017-06" db="EMBL/GenBank/DDBJ databases">
        <title>Complete genome of Francisella adeliensis.</title>
        <authorList>
            <person name="Vallesi A."/>
            <person name="Sjodin A."/>
        </authorList>
    </citation>
    <scope>NUCLEOTIDE SEQUENCE [LARGE SCALE GENOMIC DNA]</scope>
    <source>
        <strain evidence="2 4">FDC440</strain>
    </source>
</reference>
<sequence>MVFIRNTKFRLILALFLLIPSVLLASQKEYHIQTFDSGFGGFFTAKAIEEKAKEVVKDYDVSFKISHLGDTKNAPYGEKEPEAIGFFTAFNLSDIFQAGTPDMTFVACNTASTRRNQANSIIDSMYGDSKSKSISYVISASTNRVKNLLKPVLSKQNVANISIISTPATLKSKAYPEALAKLYGGKLTSQKITKIVQDRWYKKNIKEDITSLTRVSTIEFGNKKIFIYQLAPANWVDLIEHGASKKVKEEIVFRDLKLLKTIIPAGTKIDVFGEFCTHYPVVDSIIKNDTKGIKTNKTQYILQGPLMANLFLERLKPEIQQYKRQTPLTDGDELQKLYKELKPSIVVTGDNVKETRELVNTIFHDNNQTKIVSSNP</sequence>
<evidence type="ECO:0000313" key="2">
    <source>
        <dbReference type="EMBL" id="AXA33650.1"/>
    </source>
</evidence>
<dbReference type="Proteomes" id="UP000251120">
    <property type="component" value="Chromosome"/>
</dbReference>
<protein>
    <recommendedName>
        <fullName evidence="6">Glutamate racemase</fullName>
    </recommendedName>
</protein>
<name>A0A2Z4XY27_9GAMM</name>
<evidence type="ECO:0000256" key="1">
    <source>
        <dbReference type="SAM" id="SignalP"/>
    </source>
</evidence>
<dbReference type="GO" id="GO:0016855">
    <property type="term" value="F:racemase and epimerase activity, acting on amino acids and derivatives"/>
    <property type="evidence" value="ECO:0007669"/>
    <property type="project" value="InterPro"/>
</dbReference>
<keyword evidence="1" id="KW-0732">Signal</keyword>
<evidence type="ECO:0000313" key="3">
    <source>
        <dbReference type="EMBL" id="QIW11884.1"/>
    </source>
</evidence>
<organism evidence="2 4">
    <name type="scientific">Francisella adeliensis</name>
    <dbReference type="NCBI Taxonomy" id="2007306"/>
    <lineage>
        <taxon>Bacteria</taxon>
        <taxon>Pseudomonadati</taxon>
        <taxon>Pseudomonadota</taxon>
        <taxon>Gammaproteobacteria</taxon>
        <taxon>Thiotrichales</taxon>
        <taxon>Francisellaceae</taxon>
        <taxon>Francisella</taxon>
    </lineage>
</organism>
<keyword evidence="5" id="KW-1185">Reference proteome</keyword>
<feature type="chain" id="PRO_5016391703" description="Glutamate racemase" evidence="1">
    <location>
        <begin position="26"/>
        <end position="376"/>
    </location>
</feature>
<evidence type="ECO:0000313" key="5">
    <source>
        <dbReference type="Proteomes" id="UP000681131"/>
    </source>
</evidence>
<dbReference type="Proteomes" id="UP000681131">
    <property type="component" value="Chromosome"/>
</dbReference>
<evidence type="ECO:0000313" key="4">
    <source>
        <dbReference type="Proteomes" id="UP000251120"/>
    </source>
</evidence>
<gene>
    <name evidence="2" type="ORF">CDH04_04145</name>
    <name evidence="3" type="ORF">FZC43_04145</name>
</gene>
<dbReference type="KEGG" id="fad:CDH04_04145"/>
<reference evidence="3 5" key="2">
    <citation type="submission" date="2019-08" db="EMBL/GenBank/DDBJ databases">
        <title>Complete genome sequences of Francisella adeliensis (FSC1325 and FSC1326).</title>
        <authorList>
            <person name="Ohrman C."/>
            <person name="Uneklint I."/>
            <person name="Vallesi A."/>
            <person name="Karlsson L."/>
            <person name="Sjodin A."/>
        </authorList>
    </citation>
    <scope>NUCLEOTIDE SEQUENCE [LARGE SCALE GENOMIC DNA]</scope>
    <source>
        <strain evidence="3 5">FSC1325</strain>
    </source>
</reference>
<dbReference type="InterPro" id="IPR001920">
    <property type="entry name" value="Asp/Glu_race"/>
</dbReference>